<dbReference type="PROSITE" id="PS00010">
    <property type="entry name" value="ASX_HYDROXYL"/>
    <property type="match status" value="1"/>
</dbReference>
<evidence type="ECO:0000313" key="8">
    <source>
        <dbReference type="Ensembl" id="ENSLBEP00000036058.1"/>
    </source>
</evidence>
<dbReference type="Pfam" id="PF00008">
    <property type="entry name" value="EGF"/>
    <property type="match status" value="1"/>
</dbReference>
<dbReference type="SUPFAM" id="SSF57196">
    <property type="entry name" value="EGF/Laminin"/>
    <property type="match status" value="1"/>
</dbReference>
<dbReference type="FunFam" id="2.10.25.10:FF:000006">
    <property type="entry name" value="Versican core protein-like isoform 1"/>
    <property type="match status" value="1"/>
</dbReference>
<dbReference type="InterPro" id="IPR001881">
    <property type="entry name" value="EGF-like_Ca-bd_dom"/>
</dbReference>
<reference evidence="8" key="1">
    <citation type="submission" date="2025-08" db="UniProtKB">
        <authorList>
            <consortium name="Ensembl"/>
        </authorList>
    </citation>
    <scope>IDENTIFICATION</scope>
</reference>
<feature type="chain" id="PRO_5018786770" description="EGF-like domain-containing protein" evidence="6">
    <location>
        <begin position="24"/>
        <end position="160"/>
    </location>
</feature>
<dbReference type="STRING" id="56723.ENSLBEP00000036058"/>
<evidence type="ECO:0000256" key="3">
    <source>
        <dbReference type="ARBA" id="ARBA00023157"/>
    </source>
</evidence>
<evidence type="ECO:0000256" key="2">
    <source>
        <dbReference type="ARBA" id="ARBA00022737"/>
    </source>
</evidence>
<organism evidence="8 9">
    <name type="scientific">Labrus bergylta</name>
    <name type="common">ballan wrasse</name>
    <dbReference type="NCBI Taxonomy" id="56723"/>
    <lineage>
        <taxon>Eukaryota</taxon>
        <taxon>Metazoa</taxon>
        <taxon>Chordata</taxon>
        <taxon>Craniata</taxon>
        <taxon>Vertebrata</taxon>
        <taxon>Euteleostomi</taxon>
        <taxon>Actinopterygii</taxon>
        <taxon>Neopterygii</taxon>
        <taxon>Teleostei</taxon>
        <taxon>Neoteleostei</taxon>
        <taxon>Acanthomorphata</taxon>
        <taxon>Eupercaria</taxon>
        <taxon>Labriformes</taxon>
        <taxon>Labridae</taxon>
        <taxon>Labrus</taxon>
    </lineage>
</organism>
<dbReference type="Ensembl" id="ENSLBET00000037576.1">
    <property type="protein sequence ID" value="ENSLBEP00000036058.1"/>
    <property type="gene ID" value="ENSLBEG00000027009.1"/>
</dbReference>
<keyword evidence="1 5" id="KW-0245">EGF-like domain</keyword>
<evidence type="ECO:0000256" key="6">
    <source>
        <dbReference type="SAM" id="SignalP"/>
    </source>
</evidence>
<dbReference type="GeneTree" id="ENSGT00910000145890"/>
<evidence type="ECO:0000256" key="5">
    <source>
        <dbReference type="PROSITE-ProRule" id="PRU00076"/>
    </source>
</evidence>
<dbReference type="InterPro" id="IPR000152">
    <property type="entry name" value="EGF-type_Asp/Asn_hydroxyl_site"/>
</dbReference>
<dbReference type="SMART" id="SM00179">
    <property type="entry name" value="EGF_CA"/>
    <property type="match status" value="1"/>
</dbReference>
<name>A0A3Q3GZ12_9LABR</name>
<dbReference type="GO" id="GO:0005509">
    <property type="term" value="F:calcium ion binding"/>
    <property type="evidence" value="ECO:0007669"/>
    <property type="project" value="InterPro"/>
</dbReference>
<proteinExistence type="predicted"/>
<dbReference type="CDD" id="cd22201">
    <property type="entry name" value="cubilin_NTD"/>
    <property type="match status" value="1"/>
</dbReference>
<dbReference type="AlphaFoldDB" id="A0A3Q3GZ12"/>
<reference evidence="8" key="2">
    <citation type="submission" date="2025-09" db="UniProtKB">
        <authorList>
            <consortium name="Ensembl"/>
        </authorList>
    </citation>
    <scope>IDENTIFICATION</scope>
</reference>
<evidence type="ECO:0000313" key="9">
    <source>
        <dbReference type="Proteomes" id="UP000261660"/>
    </source>
</evidence>
<comment type="caution">
    <text evidence="5">Lacks conserved residue(s) required for the propagation of feature annotation.</text>
</comment>
<accession>A0A3Q3GZ12</accession>
<evidence type="ECO:0000256" key="1">
    <source>
        <dbReference type="ARBA" id="ARBA00022536"/>
    </source>
</evidence>
<feature type="domain" description="EGF-like" evidence="7">
    <location>
        <begin position="119"/>
        <end position="155"/>
    </location>
</feature>
<dbReference type="SMART" id="SM00181">
    <property type="entry name" value="EGF"/>
    <property type="match status" value="1"/>
</dbReference>
<dbReference type="InterPro" id="IPR000742">
    <property type="entry name" value="EGF"/>
</dbReference>
<sequence length="160" mass="17577">SMAGTLQLSWLLLILIFLVGLQGELRDAAEKRSKRDVSNDQPRMLSDNGHLVFTTGDNKEIRFQTSSSGRIKVDDEDLTQLLSQIKSNKDEIEDLKSHGGGVPPEVTNKLNQLDTRTVQKVSCSSNPCQNGATCLNLLNSYHCVCPSNWAVSSILKFGVS</sequence>
<dbReference type="Gene3D" id="2.10.25.10">
    <property type="entry name" value="Laminin"/>
    <property type="match status" value="1"/>
</dbReference>
<dbReference type="Proteomes" id="UP000261660">
    <property type="component" value="Unplaced"/>
</dbReference>
<dbReference type="PROSITE" id="PS50026">
    <property type="entry name" value="EGF_3"/>
    <property type="match status" value="1"/>
</dbReference>
<keyword evidence="9" id="KW-1185">Reference proteome</keyword>
<protein>
    <recommendedName>
        <fullName evidence="7">EGF-like domain-containing protein</fullName>
    </recommendedName>
</protein>
<evidence type="ECO:0000259" key="7">
    <source>
        <dbReference type="PROSITE" id="PS50026"/>
    </source>
</evidence>
<keyword evidence="2" id="KW-0677">Repeat</keyword>
<feature type="signal peptide" evidence="6">
    <location>
        <begin position="1"/>
        <end position="23"/>
    </location>
</feature>
<dbReference type="CDD" id="cd00054">
    <property type="entry name" value="EGF_CA"/>
    <property type="match status" value="1"/>
</dbReference>
<keyword evidence="6" id="KW-0732">Signal</keyword>
<evidence type="ECO:0000256" key="4">
    <source>
        <dbReference type="ARBA" id="ARBA00023180"/>
    </source>
</evidence>
<keyword evidence="4" id="KW-0325">Glycoprotein</keyword>
<dbReference type="InParanoid" id="A0A3Q3GZ12"/>
<keyword evidence="3" id="KW-1015">Disulfide bond</keyword>